<dbReference type="EnsemblMetazoa" id="BGLB033694-RA">
    <property type="protein sequence ID" value="BGLB033694-PA"/>
    <property type="gene ID" value="BGLB033694"/>
</dbReference>
<proteinExistence type="predicted"/>
<dbReference type="Gene3D" id="3.40.720.10">
    <property type="entry name" value="Alkaline Phosphatase, subunit A"/>
    <property type="match status" value="1"/>
</dbReference>
<organism evidence="1 2">
    <name type="scientific">Biomphalaria glabrata</name>
    <name type="common">Bloodfluke planorb</name>
    <name type="synonym">Freshwater snail</name>
    <dbReference type="NCBI Taxonomy" id="6526"/>
    <lineage>
        <taxon>Eukaryota</taxon>
        <taxon>Metazoa</taxon>
        <taxon>Spiralia</taxon>
        <taxon>Lophotrochozoa</taxon>
        <taxon>Mollusca</taxon>
        <taxon>Gastropoda</taxon>
        <taxon>Heterobranchia</taxon>
        <taxon>Euthyneura</taxon>
        <taxon>Panpulmonata</taxon>
        <taxon>Hygrophila</taxon>
        <taxon>Lymnaeoidea</taxon>
        <taxon>Planorbidae</taxon>
        <taxon>Biomphalaria</taxon>
    </lineage>
</organism>
<dbReference type="PANTHER" id="PTHR10974:SF1">
    <property type="entry name" value="FI08016P-RELATED"/>
    <property type="match status" value="1"/>
</dbReference>
<reference evidence="1" key="1">
    <citation type="submission" date="2020-05" db="UniProtKB">
        <authorList>
            <consortium name="EnsemblMetazoa"/>
        </authorList>
    </citation>
    <scope>IDENTIFICATION</scope>
    <source>
        <strain evidence="1">BB02</strain>
    </source>
</reference>
<dbReference type="CDD" id="cd16021">
    <property type="entry name" value="ALP_like"/>
    <property type="match status" value="1"/>
</dbReference>
<dbReference type="PANTHER" id="PTHR10974">
    <property type="entry name" value="FI08016P-RELATED"/>
    <property type="match status" value="1"/>
</dbReference>
<dbReference type="KEGG" id="bgt:106070368"/>
<sequence length="698" mass="80945">MLTRNCRMSKMTRYKLTKLLIILSLVTGVFLFLTIWTNTQLIYQQITSLRDSSQQAQKQYYQAAPQMGFLLDTPHCKIPNIDPFDPSVMSRMSRRGEILCVGRRAITYTEGSILRLNRTRIEQELNGDFKSCHYQPILRPKPNDFNFAYGDHSNMFDHDILIPPKDEFIRVACFSQSDGKLSTQYHATVSPKDEVERRCSYKFNQHKKKFNPKETYNVHMIGVDSVSRLNFIRQMPQTRHFLRTELRAFEMAGYNKVADNTFVNIVPMMMGKFVHEIGWNETMNKHPFDEYAFFWKNFSNAGYRTLYAEDAPKIAIFVYAKEGFHTPPADYYNRALQLALEKDKSVWNKNHHCVTDKLETTMVLDYVTDFSRVFKNKPHFGFTFITRLTHDSLNLAGSADYAYVKFLKQFKKEGHFDNTVLIFYSDHGYRFGNMRTSYIGKVEERLPFMYLVFPPSFHEKYPELVKNLKQNTFRLTTPFDVYETLKDILYFDGLNKTANVTDRGISLLREIPKERTCENAKILPHWCLCLEQASVDLGGRLAGDIARSVVSLINDMLRPASHLCAELTLAEILDIVQMKSNENVLRFQDSFHDVINQTVVYGNRTEAPVVYQVTLKTAPGGAVFEVTVAYDTVFHAFKLGGDVSRINAYEDQSACIENFKLKKMCYCVKRFVYLMLSRPCCMEQHQEKGRVADKRSAA</sequence>
<accession>A0A2C9LQ41</accession>
<dbReference type="InterPro" id="IPR017850">
    <property type="entry name" value="Alkaline_phosphatase_core_sf"/>
</dbReference>
<name>A0A2C9LQ41_BIOGL</name>
<dbReference type="STRING" id="6526.A0A2C9LQ41"/>
<dbReference type="AlphaFoldDB" id="A0A2C9LQ41"/>
<gene>
    <name evidence="1" type="primary">106070368</name>
</gene>
<dbReference type="VEuPathDB" id="VectorBase:BGLAX_026937"/>
<dbReference type="VEuPathDB" id="VectorBase:BGLB033694"/>
<evidence type="ECO:0000313" key="1">
    <source>
        <dbReference type="EnsemblMetazoa" id="BGLB033694-PA"/>
    </source>
</evidence>
<dbReference type="InterPro" id="IPR004245">
    <property type="entry name" value="DUF229"/>
</dbReference>
<evidence type="ECO:0000313" key="2">
    <source>
        <dbReference type="Proteomes" id="UP000076420"/>
    </source>
</evidence>
<dbReference type="FunFam" id="3.40.720.10:FF:000017">
    <property type="entry name" value="Predicted protein"/>
    <property type="match status" value="1"/>
</dbReference>
<dbReference type="SUPFAM" id="SSF53649">
    <property type="entry name" value="Alkaline phosphatase-like"/>
    <property type="match status" value="1"/>
</dbReference>
<dbReference type="GO" id="GO:0005615">
    <property type="term" value="C:extracellular space"/>
    <property type="evidence" value="ECO:0007669"/>
    <property type="project" value="TreeGrafter"/>
</dbReference>
<protein>
    <submittedName>
        <fullName evidence="1">Uncharacterized protein</fullName>
    </submittedName>
</protein>
<dbReference type="Pfam" id="PF02995">
    <property type="entry name" value="DUF229"/>
    <property type="match status" value="1"/>
</dbReference>
<dbReference type="Proteomes" id="UP000076420">
    <property type="component" value="Unassembled WGS sequence"/>
</dbReference>